<reference evidence="1 2" key="1">
    <citation type="journal article" date="2020" name="Cell">
        <title>Large-Scale Comparative Analyses of Tick Genomes Elucidate Their Genetic Diversity and Vector Capacities.</title>
        <authorList>
            <consortium name="Tick Genome and Microbiome Consortium (TIGMIC)"/>
            <person name="Jia N."/>
            <person name="Wang J."/>
            <person name="Shi W."/>
            <person name="Du L."/>
            <person name="Sun Y."/>
            <person name="Zhan W."/>
            <person name="Jiang J.F."/>
            <person name="Wang Q."/>
            <person name="Zhang B."/>
            <person name="Ji P."/>
            <person name="Bell-Sakyi L."/>
            <person name="Cui X.M."/>
            <person name="Yuan T.T."/>
            <person name="Jiang B.G."/>
            <person name="Yang W.F."/>
            <person name="Lam T.T."/>
            <person name="Chang Q.C."/>
            <person name="Ding S.J."/>
            <person name="Wang X.J."/>
            <person name="Zhu J.G."/>
            <person name="Ruan X.D."/>
            <person name="Zhao L."/>
            <person name="Wei J.T."/>
            <person name="Ye R.Z."/>
            <person name="Que T.C."/>
            <person name="Du C.H."/>
            <person name="Zhou Y.H."/>
            <person name="Cheng J.X."/>
            <person name="Dai P.F."/>
            <person name="Guo W.B."/>
            <person name="Han X.H."/>
            <person name="Huang E.J."/>
            <person name="Li L.F."/>
            <person name="Wei W."/>
            <person name="Gao Y.C."/>
            <person name="Liu J.Z."/>
            <person name="Shao H.Z."/>
            <person name="Wang X."/>
            <person name="Wang C.C."/>
            <person name="Yang T.C."/>
            <person name="Huo Q.B."/>
            <person name="Li W."/>
            <person name="Chen H.Y."/>
            <person name="Chen S.E."/>
            <person name="Zhou L.G."/>
            <person name="Ni X.B."/>
            <person name="Tian J.H."/>
            <person name="Sheng Y."/>
            <person name="Liu T."/>
            <person name="Pan Y.S."/>
            <person name="Xia L.Y."/>
            <person name="Li J."/>
            <person name="Zhao F."/>
            <person name="Cao W.C."/>
        </authorList>
    </citation>
    <scope>NUCLEOTIDE SEQUENCE [LARGE SCALE GENOMIC DNA]</scope>
    <source>
        <strain evidence="1">Iper-2018</strain>
    </source>
</reference>
<name>A0AC60NZ64_IXOPE</name>
<evidence type="ECO:0000313" key="2">
    <source>
        <dbReference type="Proteomes" id="UP000805193"/>
    </source>
</evidence>
<gene>
    <name evidence="1" type="ORF">HPB47_010401</name>
</gene>
<sequence>MTKPGLRSGGGQGVEDGDASDGEADRVDAQIILVRERTKMLEQEIRLAELRADERRSREQAGGHDQEGKNGDALKQYSRMLQGAIPKFPTDAEVPVWFDTVECLFARFEVPAAVQAHLVYPLVAARHGYLCSRIEGDQFTFEQIRQTVLKELRLSPDEYRKKFVSTSKRKDESWQQFGTRLSSYLTYYVEARGVDSFERLKALLVADQLKASVGADCP</sequence>
<keyword evidence="2" id="KW-1185">Reference proteome</keyword>
<dbReference type="EMBL" id="JABSTQ010011345">
    <property type="protein sequence ID" value="KAG0412463.1"/>
    <property type="molecule type" value="Genomic_DNA"/>
</dbReference>
<protein>
    <submittedName>
        <fullName evidence="1">Uncharacterized protein</fullName>
    </submittedName>
</protein>
<organism evidence="1 2">
    <name type="scientific">Ixodes persulcatus</name>
    <name type="common">Taiga tick</name>
    <dbReference type="NCBI Taxonomy" id="34615"/>
    <lineage>
        <taxon>Eukaryota</taxon>
        <taxon>Metazoa</taxon>
        <taxon>Ecdysozoa</taxon>
        <taxon>Arthropoda</taxon>
        <taxon>Chelicerata</taxon>
        <taxon>Arachnida</taxon>
        <taxon>Acari</taxon>
        <taxon>Parasitiformes</taxon>
        <taxon>Ixodida</taxon>
        <taxon>Ixodoidea</taxon>
        <taxon>Ixodidae</taxon>
        <taxon>Ixodinae</taxon>
        <taxon>Ixodes</taxon>
    </lineage>
</organism>
<proteinExistence type="predicted"/>
<evidence type="ECO:0000313" key="1">
    <source>
        <dbReference type="EMBL" id="KAG0412463.1"/>
    </source>
</evidence>
<comment type="caution">
    <text evidence="1">The sequence shown here is derived from an EMBL/GenBank/DDBJ whole genome shotgun (WGS) entry which is preliminary data.</text>
</comment>
<accession>A0AC60NZ64</accession>
<dbReference type="Proteomes" id="UP000805193">
    <property type="component" value="Unassembled WGS sequence"/>
</dbReference>